<feature type="transmembrane region" description="Helical" evidence="2">
    <location>
        <begin position="20"/>
        <end position="40"/>
    </location>
</feature>
<keyword evidence="2" id="KW-0812">Transmembrane</keyword>
<keyword evidence="2" id="KW-1133">Transmembrane helix</keyword>
<dbReference type="EMBL" id="JBHRVA010000002">
    <property type="protein sequence ID" value="MFC3302488.1"/>
    <property type="molecule type" value="Genomic_DNA"/>
</dbReference>
<evidence type="ECO:0000256" key="2">
    <source>
        <dbReference type="SAM" id="Phobius"/>
    </source>
</evidence>
<accession>A0ABV7MAJ6</accession>
<proteinExistence type="predicted"/>
<name>A0ABV7MAJ6_9PROT</name>
<keyword evidence="2" id="KW-0472">Membrane</keyword>
<comment type="caution">
    <text evidence="3">The sequence shown here is derived from an EMBL/GenBank/DDBJ whole genome shotgun (WGS) entry which is preliminary data.</text>
</comment>
<feature type="transmembrane region" description="Helical" evidence="2">
    <location>
        <begin position="52"/>
        <end position="71"/>
    </location>
</feature>
<evidence type="ECO:0000313" key="4">
    <source>
        <dbReference type="Proteomes" id="UP001595607"/>
    </source>
</evidence>
<feature type="transmembrane region" description="Helical" evidence="2">
    <location>
        <begin position="77"/>
        <end position="95"/>
    </location>
</feature>
<evidence type="ECO:0000256" key="1">
    <source>
        <dbReference type="SAM" id="MobiDB-lite"/>
    </source>
</evidence>
<protein>
    <submittedName>
        <fullName evidence="3">Uncharacterized protein</fullName>
    </submittedName>
</protein>
<dbReference type="Proteomes" id="UP001595607">
    <property type="component" value="Unassembled WGS sequence"/>
</dbReference>
<reference evidence="4" key="1">
    <citation type="journal article" date="2019" name="Int. J. Syst. Evol. Microbiol.">
        <title>The Global Catalogue of Microorganisms (GCM) 10K type strain sequencing project: providing services to taxonomists for standard genome sequencing and annotation.</title>
        <authorList>
            <consortium name="The Broad Institute Genomics Platform"/>
            <consortium name="The Broad Institute Genome Sequencing Center for Infectious Disease"/>
            <person name="Wu L."/>
            <person name="Ma J."/>
        </authorList>
    </citation>
    <scope>NUCLEOTIDE SEQUENCE [LARGE SCALE GENOMIC DNA]</scope>
    <source>
        <strain evidence="4">KCTC 22245</strain>
    </source>
</reference>
<evidence type="ECO:0000313" key="3">
    <source>
        <dbReference type="EMBL" id="MFC3302488.1"/>
    </source>
</evidence>
<dbReference type="RefSeq" id="WP_189570786.1">
    <property type="nucleotide sequence ID" value="NZ_BMXU01000001.1"/>
</dbReference>
<keyword evidence="4" id="KW-1185">Reference proteome</keyword>
<sequence>MEGLSEWFFGLSEAYNVNPWIFGILYVGGIPVFLGILAWLTNRARQKKSVTLQALLLLYFAIQPYLYVAVFGENLPGWVYGAIAVLIALGLWSTYNSVQKKKREALEEAGDTDQSSELSMASMSSSEKPK</sequence>
<gene>
    <name evidence="3" type="ORF">ACFONP_07060</name>
</gene>
<organism evidence="3 4">
    <name type="scientific">Parvularcula lutaonensis</name>
    <dbReference type="NCBI Taxonomy" id="491923"/>
    <lineage>
        <taxon>Bacteria</taxon>
        <taxon>Pseudomonadati</taxon>
        <taxon>Pseudomonadota</taxon>
        <taxon>Alphaproteobacteria</taxon>
        <taxon>Parvularculales</taxon>
        <taxon>Parvularculaceae</taxon>
        <taxon>Parvularcula</taxon>
    </lineage>
</organism>
<feature type="compositionally biased region" description="Low complexity" evidence="1">
    <location>
        <begin position="115"/>
        <end position="130"/>
    </location>
</feature>
<feature type="region of interest" description="Disordered" evidence="1">
    <location>
        <begin position="106"/>
        <end position="130"/>
    </location>
</feature>